<reference evidence="1" key="1">
    <citation type="journal article" date="2021" name="Proc. Natl. Acad. Sci. U.S.A.">
        <title>A Catalog of Tens of Thousands of Viruses from Human Metagenomes Reveals Hidden Associations with Chronic Diseases.</title>
        <authorList>
            <person name="Tisza M.J."/>
            <person name="Buck C.B."/>
        </authorList>
    </citation>
    <scope>NUCLEOTIDE SEQUENCE</scope>
    <source>
        <strain evidence="1">Ctu3o5</strain>
    </source>
</reference>
<protein>
    <submittedName>
        <fullName evidence="1">Uncharacterized protein</fullName>
    </submittedName>
</protein>
<proteinExistence type="predicted"/>
<organism evidence="1">
    <name type="scientific">Myoviridae sp. ctu3o5</name>
    <dbReference type="NCBI Taxonomy" id="2825198"/>
    <lineage>
        <taxon>Viruses</taxon>
        <taxon>Duplodnaviria</taxon>
        <taxon>Heunggongvirae</taxon>
        <taxon>Uroviricota</taxon>
        <taxon>Caudoviricetes</taxon>
    </lineage>
</organism>
<sequence>MNRLTELEEQNVIGMLSRIQAQHIDMKSTPQPTSVKSGVRTYQVPEGELWDEFELFQKANGSETFIGKYQSYLLPGTNGINNPGSINIITEFVPKNQKNPVVYPYLVASLDGRQWEPTYNPAAGLAFAIKDPNARSHIFSEWYLKDNTNYRTNNMLKFSYITGSYYDTPDSSSVEFKVRFMVRSTDRGETKIKVVLSA</sequence>
<name>A0A8S5U1Q2_9CAUD</name>
<accession>A0A8S5U1Q2</accession>
<evidence type="ECO:0000313" key="1">
    <source>
        <dbReference type="EMBL" id="DAF88375.1"/>
    </source>
</evidence>
<dbReference type="EMBL" id="BK015984">
    <property type="protein sequence ID" value="DAF88375.1"/>
    <property type="molecule type" value="Genomic_DNA"/>
</dbReference>